<comment type="caution">
    <text evidence="2">The sequence shown here is derived from an EMBL/GenBank/DDBJ whole genome shotgun (WGS) entry which is preliminary data.</text>
</comment>
<dbReference type="PANTHER" id="PTHR35528:SF3">
    <property type="entry name" value="BLL1675 PROTEIN"/>
    <property type="match status" value="1"/>
</dbReference>
<keyword evidence="3" id="KW-1185">Reference proteome</keyword>
<name>A0ABP8S5C5_9ACTN</name>
<dbReference type="Proteomes" id="UP001500307">
    <property type="component" value="Unassembled WGS sequence"/>
</dbReference>
<evidence type="ECO:0000313" key="3">
    <source>
        <dbReference type="Proteomes" id="UP001500307"/>
    </source>
</evidence>
<feature type="domain" description="DDE" evidence="1">
    <location>
        <begin position="1"/>
        <end position="114"/>
    </location>
</feature>
<evidence type="ECO:0000313" key="2">
    <source>
        <dbReference type="EMBL" id="GAA4562548.1"/>
    </source>
</evidence>
<dbReference type="EMBL" id="BAABGU010000002">
    <property type="protein sequence ID" value="GAA4562548.1"/>
    <property type="molecule type" value="Genomic_DNA"/>
</dbReference>
<gene>
    <name evidence="2" type="ORF">GCM10023176_04290</name>
</gene>
<evidence type="ECO:0000259" key="1">
    <source>
        <dbReference type="Pfam" id="PF13610"/>
    </source>
</evidence>
<sequence length="138" mass="15352">MYRAVDQYGKVTDVLVSARRDAGAARRFFRRALSTLKVTPTEVVTHATAVYPGVLDELIPSAWHHVEQYANNPIEADHSQLKHRLKPMRGLRTDQTAQVIIAGHAFMQNLRRGHYELAVDTPPALRVAAAVTELAQAT</sequence>
<proteinExistence type="predicted"/>
<accession>A0ABP8S5C5</accession>
<dbReference type="PANTHER" id="PTHR35528">
    <property type="entry name" value="BLL1675 PROTEIN"/>
    <property type="match status" value="1"/>
</dbReference>
<dbReference type="InterPro" id="IPR052183">
    <property type="entry name" value="IS_Transposase"/>
</dbReference>
<organism evidence="2 3">
    <name type="scientific">Micromonospora coerulea</name>
    <dbReference type="NCBI Taxonomy" id="47856"/>
    <lineage>
        <taxon>Bacteria</taxon>
        <taxon>Bacillati</taxon>
        <taxon>Actinomycetota</taxon>
        <taxon>Actinomycetes</taxon>
        <taxon>Micromonosporales</taxon>
        <taxon>Micromonosporaceae</taxon>
        <taxon>Micromonospora</taxon>
    </lineage>
</organism>
<reference evidence="3" key="1">
    <citation type="journal article" date="2019" name="Int. J. Syst. Evol. Microbiol.">
        <title>The Global Catalogue of Microorganisms (GCM) 10K type strain sequencing project: providing services to taxonomists for standard genome sequencing and annotation.</title>
        <authorList>
            <consortium name="The Broad Institute Genomics Platform"/>
            <consortium name="The Broad Institute Genome Sequencing Center for Infectious Disease"/>
            <person name="Wu L."/>
            <person name="Ma J."/>
        </authorList>
    </citation>
    <scope>NUCLEOTIDE SEQUENCE [LARGE SCALE GENOMIC DNA]</scope>
    <source>
        <strain evidence="3">JCM 3175</strain>
    </source>
</reference>
<protein>
    <submittedName>
        <fullName evidence="2">IS6 family transposase</fullName>
    </submittedName>
</protein>
<dbReference type="InterPro" id="IPR032874">
    <property type="entry name" value="DDE_dom"/>
</dbReference>
<dbReference type="Pfam" id="PF13610">
    <property type="entry name" value="DDE_Tnp_IS240"/>
    <property type="match status" value="1"/>
</dbReference>